<sequence length="128" mass="13371">MERAAEALNRAANSNGLMNVFLIGCFGALGVRSMRQQRDIEALEAEKESLVKSNKAIKATIWDWKKQLFAEAEEAAAAGSKNSSRAAGGPLVPLSKLKAIYGEVTSPALPAADADGASGKSPASKIVI</sequence>
<evidence type="ECO:0000256" key="1">
    <source>
        <dbReference type="SAM" id="Coils"/>
    </source>
</evidence>
<evidence type="ECO:0000256" key="2">
    <source>
        <dbReference type="SAM" id="MobiDB-lite"/>
    </source>
</evidence>
<feature type="coiled-coil region" evidence="1">
    <location>
        <begin position="33"/>
        <end position="60"/>
    </location>
</feature>
<dbReference type="GO" id="GO:0005739">
    <property type="term" value="C:mitochondrion"/>
    <property type="evidence" value="ECO:0007669"/>
    <property type="project" value="TreeGrafter"/>
</dbReference>
<feature type="region of interest" description="Disordered" evidence="2">
    <location>
        <begin position="109"/>
        <end position="128"/>
    </location>
</feature>
<proteinExistence type="predicted"/>
<keyword evidence="3" id="KW-0472">Membrane</keyword>
<evidence type="ECO:0000313" key="4">
    <source>
        <dbReference type="Proteomes" id="UP001652660"/>
    </source>
</evidence>
<protein>
    <submittedName>
        <fullName evidence="5">Uncharacterized protein</fullName>
    </submittedName>
</protein>
<dbReference type="PANTHER" id="PTHR38355:SF1">
    <property type="entry name" value="OS06G0149500 PROTEIN"/>
    <property type="match status" value="1"/>
</dbReference>
<reference evidence="4" key="1">
    <citation type="journal article" date="2025" name="Foods">
        <title>Unveiling the Microbial Signatures of Arabica Coffee Cherries: Insights into Ripeness Specific Diversity, Functional Traits, and Implications for Quality and Safety.</title>
        <authorList>
            <consortium name="RefSeq"/>
            <person name="Tenea G.N."/>
            <person name="Cifuentes V."/>
            <person name="Reyes P."/>
            <person name="Cevallos-Vallejos M."/>
        </authorList>
    </citation>
    <scope>NUCLEOTIDE SEQUENCE [LARGE SCALE GENOMIC DNA]</scope>
</reference>
<evidence type="ECO:0000256" key="3">
    <source>
        <dbReference type="SAM" id="Phobius"/>
    </source>
</evidence>
<dbReference type="OrthoDB" id="1857819at2759"/>
<organism evidence="4 5">
    <name type="scientific">Coffea arabica</name>
    <name type="common">Arabian coffee</name>
    <dbReference type="NCBI Taxonomy" id="13443"/>
    <lineage>
        <taxon>Eukaryota</taxon>
        <taxon>Viridiplantae</taxon>
        <taxon>Streptophyta</taxon>
        <taxon>Embryophyta</taxon>
        <taxon>Tracheophyta</taxon>
        <taxon>Spermatophyta</taxon>
        <taxon>Magnoliopsida</taxon>
        <taxon>eudicotyledons</taxon>
        <taxon>Gunneridae</taxon>
        <taxon>Pentapetalae</taxon>
        <taxon>asterids</taxon>
        <taxon>lamiids</taxon>
        <taxon>Gentianales</taxon>
        <taxon>Rubiaceae</taxon>
        <taxon>Ixoroideae</taxon>
        <taxon>Gardenieae complex</taxon>
        <taxon>Bertiereae - Coffeeae clade</taxon>
        <taxon>Coffeeae</taxon>
        <taxon>Coffea</taxon>
    </lineage>
</organism>
<dbReference type="PANTHER" id="PTHR38355">
    <property type="entry name" value="OS06G0149500 PROTEIN"/>
    <property type="match status" value="1"/>
</dbReference>
<gene>
    <name evidence="5" type="primary">LOC113743028</name>
</gene>
<keyword evidence="3" id="KW-1133">Transmembrane helix</keyword>
<dbReference type="AlphaFoldDB" id="A0A6P6XIX1"/>
<keyword evidence="3" id="KW-0812">Transmembrane</keyword>
<accession>A0A6P6XIX1</accession>
<keyword evidence="1" id="KW-0175">Coiled coil</keyword>
<evidence type="ECO:0000313" key="5">
    <source>
        <dbReference type="RefSeq" id="XP_027126886.1"/>
    </source>
</evidence>
<reference evidence="5" key="2">
    <citation type="submission" date="2025-08" db="UniProtKB">
        <authorList>
            <consortium name="RefSeq"/>
        </authorList>
    </citation>
    <scope>IDENTIFICATION</scope>
    <source>
        <tissue evidence="5">Leaves</tissue>
    </source>
</reference>
<feature type="transmembrane region" description="Helical" evidence="3">
    <location>
        <begin position="12"/>
        <end position="31"/>
    </location>
</feature>
<dbReference type="GeneID" id="113743028"/>
<dbReference type="Proteomes" id="UP001652660">
    <property type="component" value="Chromosome 4e"/>
</dbReference>
<name>A0A6P6XIX1_COFAR</name>
<keyword evidence="4" id="KW-1185">Reference proteome</keyword>
<dbReference type="PROSITE" id="PS51257">
    <property type="entry name" value="PROKAR_LIPOPROTEIN"/>
    <property type="match status" value="1"/>
</dbReference>
<dbReference type="RefSeq" id="XP_027126886.1">
    <property type="nucleotide sequence ID" value="XM_027271085.2"/>
</dbReference>